<dbReference type="PROSITE" id="PS01031">
    <property type="entry name" value="SHSP"/>
    <property type="match status" value="1"/>
</dbReference>
<evidence type="ECO:0000256" key="2">
    <source>
        <dbReference type="RuleBase" id="RU003616"/>
    </source>
</evidence>
<organism evidence="5 6">
    <name type="scientific">candidate division WWE3 bacterium</name>
    <dbReference type="NCBI Taxonomy" id="2053526"/>
    <lineage>
        <taxon>Bacteria</taxon>
        <taxon>Katanobacteria</taxon>
    </lineage>
</organism>
<dbReference type="EMBL" id="JAGQKY010000056">
    <property type="protein sequence ID" value="MCA9397519.1"/>
    <property type="molecule type" value="Genomic_DNA"/>
</dbReference>
<gene>
    <name evidence="5" type="ORF">KC573_01710</name>
</gene>
<dbReference type="InterPro" id="IPR002068">
    <property type="entry name" value="A-crystallin/Hsp20_dom"/>
</dbReference>
<dbReference type="AlphaFoldDB" id="A0A955LVI1"/>
<accession>A0A955LVI1</accession>
<feature type="domain" description="CS" evidence="4">
    <location>
        <begin position="30"/>
        <end position="136"/>
    </location>
</feature>
<reference evidence="5" key="2">
    <citation type="journal article" date="2021" name="Microbiome">
        <title>Successional dynamics and alternative stable states in a saline activated sludge microbial community over 9 years.</title>
        <authorList>
            <person name="Wang Y."/>
            <person name="Ye J."/>
            <person name="Ju F."/>
            <person name="Liu L."/>
            <person name="Boyd J.A."/>
            <person name="Deng Y."/>
            <person name="Parks D.H."/>
            <person name="Jiang X."/>
            <person name="Yin X."/>
            <person name="Woodcroft B.J."/>
            <person name="Tyson G.W."/>
            <person name="Hugenholtz P."/>
            <person name="Polz M.F."/>
            <person name="Zhang T."/>
        </authorList>
    </citation>
    <scope>NUCLEOTIDE SEQUENCE</scope>
    <source>
        <strain evidence="5">HKST-UBA02</strain>
    </source>
</reference>
<feature type="domain" description="SHSP" evidence="3">
    <location>
        <begin position="26"/>
        <end position="140"/>
    </location>
</feature>
<evidence type="ECO:0000256" key="1">
    <source>
        <dbReference type="PROSITE-ProRule" id="PRU00285"/>
    </source>
</evidence>
<dbReference type="InterPro" id="IPR008978">
    <property type="entry name" value="HSP20-like_chaperone"/>
</dbReference>
<dbReference type="SUPFAM" id="SSF49764">
    <property type="entry name" value="HSP20-like chaperones"/>
    <property type="match status" value="1"/>
</dbReference>
<protein>
    <submittedName>
        <fullName evidence="5">Hsp20/alpha crystallin family protein</fullName>
    </submittedName>
</protein>
<evidence type="ECO:0000259" key="3">
    <source>
        <dbReference type="PROSITE" id="PS01031"/>
    </source>
</evidence>
<dbReference type="CDD" id="cd06464">
    <property type="entry name" value="ACD_sHsps-like"/>
    <property type="match status" value="1"/>
</dbReference>
<comment type="similarity">
    <text evidence="1 2">Belongs to the small heat shock protein (HSP20) family.</text>
</comment>
<dbReference type="InterPro" id="IPR031107">
    <property type="entry name" value="Small_HSP"/>
</dbReference>
<dbReference type="Proteomes" id="UP000699691">
    <property type="component" value="Unassembled WGS sequence"/>
</dbReference>
<sequence>MAHIVRWDPFRELRQMMNTPFDVDWEDDFGMNLAVDVSQDENNVYVEADLPGIDPEQVDITVTADQVTIEAERKEIIEEKDDSRSYLRRERRYGKVARTLALPYEVVGEDASADFEDGKLTLTLPKVEEIRPKQVKVTAKKKDS</sequence>
<dbReference type="PANTHER" id="PTHR11527">
    <property type="entry name" value="HEAT-SHOCK PROTEIN 20 FAMILY MEMBER"/>
    <property type="match status" value="1"/>
</dbReference>
<evidence type="ECO:0000259" key="4">
    <source>
        <dbReference type="PROSITE" id="PS51203"/>
    </source>
</evidence>
<comment type="caution">
    <text evidence="5">The sequence shown here is derived from an EMBL/GenBank/DDBJ whole genome shotgun (WGS) entry which is preliminary data.</text>
</comment>
<evidence type="ECO:0000313" key="5">
    <source>
        <dbReference type="EMBL" id="MCA9397519.1"/>
    </source>
</evidence>
<dbReference type="Pfam" id="PF00011">
    <property type="entry name" value="HSP20"/>
    <property type="match status" value="1"/>
</dbReference>
<dbReference type="PROSITE" id="PS51203">
    <property type="entry name" value="CS"/>
    <property type="match status" value="1"/>
</dbReference>
<reference evidence="5" key="1">
    <citation type="submission" date="2020-04" db="EMBL/GenBank/DDBJ databases">
        <authorList>
            <person name="Zhang T."/>
        </authorList>
    </citation>
    <scope>NUCLEOTIDE SEQUENCE</scope>
    <source>
        <strain evidence="5">HKST-UBA02</strain>
    </source>
</reference>
<evidence type="ECO:0000313" key="6">
    <source>
        <dbReference type="Proteomes" id="UP000699691"/>
    </source>
</evidence>
<dbReference type="InterPro" id="IPR007052">
    <property type="entry name" value="CS_dom"/>
</dbReference>
<name>A0A955LVI1_UNCKA</name>
<proteinExistence type="inferred from homology"/>
<dbReference type="Gene3D" id="2.60.40.790">
    <property type="match status" value="1"/>
</dbReference>